<evidence type="ECO:0000259" key="1">
    <source>
        <dbReference type="Pfam" id="PF12697"/>
    </source>
</evidence>
<dbReference type="InterPro" id="IPR026968">
    <property type="entry name" value="PcaD/CatD"/>
</dbReference>
<dbReference type="Proteomes" id="UP000640485">
    <property type="component" value="Unassembled WGS sequence"/>
</dbReference>
<comment type="caution">
    <text evidence="2">The sequence shown here is derived from an EMBL/GenBank/DDBJ whole genome shotgun (WGS) entry which is preliminary data.</text>
</comment>
<proteinExistence type="predicted"/>
<dbReference type="NCBIfam" id="TIGR02427">
    <property type="entry name" value="protocat_pcaD"/>
    <property type="match status" value="1"/>
</dbReference>
<name>A0A934VYV3_9RHOB</name>
<keyword evidence="3" id="KW-1185">Reference proteome</keyword>
<protein>
    <submittedName>
        <fullName evidence="2">3-oxoadipate enol-lactonase</fullName>
        <ecNumber evidence="2">3.1.1.24</ecNumber>
    </submittedName>
</protein>
<organism evidence="2 3">
    <name type="scientific">Paracoccus caeni</name>
    <dbReference type="NCBI Taxonomy" id="657651"/>
    <lineage>
        <taxon>Bacteria</taxon>
        <taxon>Pseudomonadati</taxon>
        <taxon>Pseudomonadota</taxon>
        <taxon>Alphaproteobacteria</taxon>
        <taxon>Rhodobacterales</taxon>
        <taxon>Paracoccaceae</taxon>
        <taxon>Paracoccus</taxon>
    </lineage>
</organism>
<dbReference type="InterPro" id="IPR050228">
    <property type="entry name" value="Carboxylesterase_BioH"/>
</dbReference>
<reference evidence="2" key="1">
    <citation type="submission" date="2021-01" db="EMBL/GenBank/DDBJ databases">
        <title>Paracoccus amoyensis sp. nov., isolated from the surface seawater along the coast of Xiamen Island, China.</title>
        <authorList>
            <person name="Lyu L."/>
        </authorList>
    </citation>
    <scope>NUCLEOTIDE SEQUENCE</scope>
    <source>
        <strain evidence="2">MJ17</strain>
    </source>
</reference>
<dbReference type="EC" id="3.1.1.24" evidence="2"/>
<dbReference type="PANTHER" id="PTHR43194:SF2">
    <property type="entry name" value="PEROXISOMAL MEMBRANE PROTEIN LPX1"/>
    <property type="match status" value="1"/>
</dbReference>
<sequence length="258" mass="27579">MNILRRPWGAMHYRIDGPENGMPVVFANSLGTDLRLWDALLSRLPGICAIRFDKRGHGLSDLGGWPSISDLADDAAALLDYLKPGRVVFVGISVGGMIGQALAASRPDLLKALVLSNSAVKMGSPQLWQARIEVIRQGGTAAITDAVMERWFGPVFRASPQLSVWRNMLSRSDDHGYIAICKAIAAADLTDTAAKLRLPVQVIAGSADGSSPPDLVQATANLIEGASYHLIPDVGHLPPVEAPQAFADCLVSFLKDYA</sequence>
<feature type="domain" description="AB hydrolase-1" evidence="1">
    <location>
        <begin position="24"/>
        <end position="248"/>
    </location>
</feature>
<gene>
    <name evidence="2" type="primary">pcaD</name>
    <name evidence="2" type="ORF">JJJ17_01645</name>
</gene>
<dbReference type="AlphaFoldDB" id="A0A934VYV3"/>
<dbReference type="SUPFAM" id="SSF53474">
    <property type="entry name" value="alpha/beta-Hydrolases"/>
    <property type="match status" value="1"/>
</dbReference>
<dbReference type="InterPro" id="IPR000073">
    <property type="entry name" value="AB_hydrolase_1"/>
</dbReference>
<keyword evidence="2" id="KW-0378">Hydrolase</keyword>
<dbReference type="GO" id="GO:0047570">
    <property type="term" value="F:3-oxoadipate enol-lactonase activity"/>
    <property type="evidence" value="ECO:0007669"/>
    <property type="project" value="UniProtKB-EC"/>
</dbReference>
<evidence type="ECO:0000313" key="2">
    <source>
        <dbReference type="EMBL" id="MBK4214623.1"/>
    </source>
</evidence>
<accession>A0A934VYV3</accession>
<dbReference type="PANTHER" id="PTHR43194">
    <property type="entry name" value="HYDROLASE ALPHA/BETA FOLD FAMILY"/>
    <property type="match status" value="1"/>
</dbReference>
<dbReference type="RefSeq" id="WP_200683309.1">
    <property type="nucleotide sequence ID" value="NZ_JAEPRQ010000001.1"/>
</dbReference>
<dbReference type="EMBL" id="JAEPRQ010000001">
    <property type="protein sequence ID" value="MBK4214623.1"/>
    <property type="molecule type" value="Genomic_DNA"/>
</dbReference>
<dbReference type="Gene3D" id="3.40.50.1820">
    <property type="entry name" value="alpha/beta hydrolase"/>
    <property type="match status" value="1"/>
</dbReference>
<evidence type="ECO:0000313" key="3">
    <source>
        <dbReference type="Proteomes" id="UP000640485"/>
    </source>
</evidence>
<dbReference type="InterPro" id="IPR029058">
    <property type="entry name" value="AB_hydrolase_fold"/>
</dbReference>
<dbReference type="GO" id="GO:0042952">
    <property type="term" value="P:beta-ketoadipate pathway"/>
    <property type="evidence" value="ECO:0007669"/>
    <property type="project" value="InterPro"/>
</dbReference>
<dbReference type="Pfam" id="PF12697">
    <property type="entry name" value="Abhydrolase_6"/>
    <property type="match status" value="1"/>
</dbReference>